<evidence type="ECO:0000256" key="3">
    <source>
        <dbReference type="ARBA" id="ARBA00022989"/>
    </source>
</evidence>
<evidence type="ECO:0000256" key="6">
    <source>
        <dbReference type="SAM" id="MobiDB-lite"/>
    </source>
</evidence>
<evidence type="ECO:0000256" key="7">
    <source>
        <dbReference type="SAM" id="Phobius"/>
    </source>
</evidence>
<feature type="transmembrane region" description="Helical" evidence="7">
    <location>
        <begin position="181"/>
        <end position="207"/>
    </location>
</feature>
<reference evidence="9 10" key="1">
    <citation type="submission" date="2024-06" db="EMBL/GenBank/DDBJ databases">
        <title>Complete genome of Phlyctema vagabunda strain 19-DSS-EL-015.</title>
        <authorList>
            <person name="Fiorenzani C."/>
        </authorList>
    </citation>
    <scope>NUCLEOTIDE SEQUENCE [LARGE SCALE GENOMIC DNA]</scope>
    <source>
        <strain evidence="9 10">19-DSS-EL-015</strain>
    </source>
</reference>
<evidence type="ECO:0000259" key="8">
    <source>
        <dbReference type="Pfam" id="PF20684"/>
    </source>
</evidence>
<accession>A0ABR4PCV5</accession>
<feature type="region of interest" description="Disordered" evidence="6">
    <location>
        <begin position="402"/>
        <end position="520"/>
    </location>
</feature>
<keyword evidence="10" id="KW-1185">Reference proteome</keyword>
<gene>
    <name evidence="9" type="ORF">PVAG01_07598</name>
</gene>
<dbReference type="InterPro" id="IPR049326">
    <property type="entry name" value="Rhodopsin_dom_fungi"/>
</dbReference>
<name>A0ABR4PCV5_9HELO</name>
<dbReference type="Pfam" id="PF20684">
    <property type="entry name" value="Fung_rhodopsin"/>
    <property type="match status" value="1"/>
</dbReference>
<feature type="transmembrane region" description="Helical" evidence="7">
    <location>
        <begin position="52"/>
        <end position="75"/>
    </location>
</feature>
<dbReference type="Proteomes" id="UP001629113">
    <property type="component" value="Unassembled WGS sequence"/>
</dbReference>
<keyword evidence="3 7" id="KW-1133">Transmembrane helix</keyword>
<evidence type="ECO:0000313" key="9">
    <source>
        <dbReference type="EMBL" id="KAL3421153.1"/>
    </source>
</evidence>
<protein>
    <recommendedName>
        <fullName evidence="8">Rhodopsin domain-containing protein</fullName>
    </recommendedName>
</protein>
<organism evidence="9 10">
    <name type="scientific">Phlyctema vagabunda</name>
    <dbReference type="NCBI Taxonomy" id="108571"/>
    <lineage>
        <taxon>Eukaryota</taxon>
        <taxon>Fungi</taxon>
        <taxon>Dikarya</taxon>
        <taxon>Ascomycota</taxon>
        <taxon>Pezizomycotina</taxon>
        <taxon>Leotiomycetes</taxon>
        <taxon>Helotiales</taxon>
        <taxon>Dermateaceae</taxon>
        <taxon>Phlyctema</taxon>
    </lineage>
</organism>
<comment type="subcellular location">
    <subcellularLocation>
        <location evidence="1">Membrane</location>
        <topology evidence="1">Multi-pass membrane protein</topology>
    </subcellularLocation>
</comment>
<feature type="transmembrane region" description="Helical" evidence="7">
    <location>
        <begin position="95"/>
        <end position="114"/>
    </location>
</feature>
<dbReference type="InterPro" id="IPR052337">
    <property type="entry name" value="SAT4-like"/>
</dbReference>
<dbReference type="EMBL" id="JBFCZG010000006">
    <property type="protein sequence ID" value="KAL3421153.1"/>
    <property type="molecule type" value="Genomic_DNA"/>
</dbReference>
<feature type="domain" description="Rhodopsin" evidence="8">
    <location>
        <begin position="37"/>
        <end position="242"/>
    </location>
</feature>
<evidence type="ECO:0000256" key="5">
    <source>
        <dbReference type="ARBA" id="ARBA00038359"/>
    </source>
</evidence>
<sequence length="520" mass="58286">MSLYSPPPPLRAFRDDKSTLLVCWWCTCFAGAIILFRVCGRYIRSEKLFREDWMAFACLIPLFGRIAFVHVILLFGTNNTETTGLTDLDLHRRMIGSRLVLVSRMFYAATLWMLKLTISEFFKRLTIQIWTRSHERMLNFIRYLLAISFLAIFIADLAECQPVTHYWQVSPDPGPKCRQGYAQLITMGVFNVLTDLLLVLFPIPIIIRSQMPVKRKVQLVLLFAGSLIPAGTTLYRIPNIIHRDGVQQYRSLLASVEILFATAVCNALVLGSFVRDRGVKKQRWKFGSLSDSIERTSSRRGTAVRHWGSDEDLVRGLGLGVNAELRDELSPVARPAPMASAGRDSMPSKVRRLHMGDDWNFPQSDTSGESDSMMMYKIRDGAHSPGDVSSMASPRKVSFFDVGGLLDDEPSRRLSSTRTTDTDVESQAGLQNTWSNDFAGNNGLSPAPPRRGSTAFLQDVGGLLGPRTTTRNFSRTGGDYELQTIHQKRSTSEDTYPPTSPELRRHSPAQSLQDVGGLLK</sequence>
<evidence type="ECO:0000256" key="1">
    <source>
        <dbReference type="ARBA" id="ARBA00004141"/>
    </source>
</evidence>
<evidence type="ECO:0000313" key="10">
    <source>
        <dbReference type="Proteomes" id="UP001629113"/>
    </source>
</evidence>
<feature type="compositionally biased region" description="Polar residues" evidence="6">
    <location>
        <begin position="428"/>
        <end position="444"/>
    </location>
</feature>
<feature type="transmembrane region" description="Helical" evidence="7">
    <location>
        <begin position="249"/>
        <end position="274"/>
    </location>
</feature>
<feature type="transmembrane region" description="Helical" evidence="7">
    <location>
        <begin position="20"/>
        <end position="40"/>
    </location>
</feature>
<dbReference type="PANTHER" id="PTHR33048">
    <property type="entry name" value="PTH11-LIKE INTEGRAL MEMBRANE PROTEIN (AFU_ORTHOLOGUE AFUA_5G11245)"/>
    <property type="match status" value="1"/>
</dbReference>
<comment type="caution">
    <text evidence="9">The sequence shown here is derived from an EMBL/GenBank/DDBJ whole genome shotgun (WGS) entry which is preliminary data.</text>
</comment>
<keyword evidence="4 7" id="KW-0472">Membrane</keyword>
<evidence type="ECO:0000256" key="4">
    <source>
        <dbReference type="ARBA" id="ARBA00023136"/>
    </source>
</evidence>
<proteinExistence type="inferred from homology"/>
<keyword evidence="2 7" id="KW-0812">Transmembrane</keyword>
<feature type="transmembrane region" description="Helical" evidence="7">
    <location>
        <begin position="140"/>
        <end position="158"/>
    </location>
</feature>
<feature type="transmembrane region" description="Helical" evidence="7">
    <location>
        <begin position="219"/>
        <end position="237"/>
    </location>
</feature>
<comment type="similarity">
    <text evidence="5">Belongs to the SAT4 family.</text>
</comment>
<evidence type="ECO:0000256" key="2">
    <source>
        <dbReference type="ARBA" id="ARBA00022692"/>
    </source>
</evidence>
<dbReference type="PANTHER" id="PTHR33048:SF19">
    <property type="entry name" value="MEMBRANE PROTEIN PTH11-LIKE, PUTATIVE (AFU_ORTHOLOGUE AFUA_1G14080)-RELATED"/>
    <property type="match status" value="1"/>
</dbReference>